<evidence type="ECO:0000313" key="2">
    <source>
        <dbReference type="EMBL" id="ADD06724.1"/>
    </source>
</evidence>
<keyword evidence="4" id="KW-1185">Reference proteome</keyword>
<dbReference type="GeneID" id="8826033"/>
<sequence>MAEETDLKQLVTEEVTEQLDVAELINGGSIEDGIDAGEVGESVGRQFGEQFGRTVGASVGAEVHETLSSAFESEPDDAAADEADGDAEDERETETETETDTADESGVIGGPTLKSLVTELAKAVKRGVETALTDSTARDSVESAAASVTEGTSLEGVVGEEDEESADEDTDEEREETGEDETDGEDVDVDEVEDEAEDGEGDRDGDGDEDDEETDTAETDESNYDAADLEDLRRDTLTDFLGVMSYEDLQSVAKEVGVKANLSRDEMTDEIIDTVTDADDAS</sequence>
<feature type="compositionally biased region" description="Acidic residues" evidence="1">
    <location>
        <begin position="158"/>
        <end position="229"/>
    </location>
</feature>
<dbReference type="EMBL" id="AOHS01000022">
    <property type="protein sequence ID" value="ELY32132.1"/>
    <property type="molecule type" value="Genomic_DNA"/>
</dbReference>
<dbReference type="Proteomes" id="UP000011543">
    <property type="component" value="Unassembled WGS sequence"/>
</dbReference>
<evidence type="ECO:0000256" key="1">
    <source>
        <dbReference type="SAM" id="MobiDB-lite"/>
    </source>
</evidence>
<dbReference type="RefSeq" id="WP_004214524.1">
    <property type="nucleotide sequence ID" value="NC_013922.1"/>
</dbReference>
<dbReference type="Proteomes" id="UP000001879">
    <property type="component" value="Chromosome"/>
</dbReference>
<dbReference type="HOGENOM" id="CLU_985590_0_0_2"/>
<reference evidence="2 4" key="2">
    <citation type="journal article" date="2012" name="BMC Genomics">
        <title>A comparative genomics perspective on the genetic content of the alkaliphilic haloarchaeon Natrialba magadii ATCC 43099T.</title>
        <authorList>
            <person name="Siddaramappa S."/>
            <person name="Challacombe J.F."/>
            <person name="Decastro R.E."/>
            <person name="Pfeiffer F."/>
            <person name="Sastre D.E."/>
            <person name="Gimenez M.I."/>
            <person name="Paggi R.A."/>
            <person name="Detter J.C."/>
            <person name="Davenport K.W."/>
            <person name="Goodwin L.A."/>
            <person name="Kyrpides N."/>
            <person name="Tapia R."/>
            <person name="Pitluck S."/>
            <person name="Lucas S."/>
            <person name="Woyke T."/>
            <person name="Maupin-Furlow J.A."/>
        </authorList>
    </citation>
    <scope>NUCLEOTIDE SEQUENCE [LARGE SCALE GENOMIC DNA]</scope>
    <source>
        <strain evidence="2">ATCC 43099</strain>
        <strain evidence="4">ATCC 43099 / DSM 3394 / CCM 3739 / CIP 104546 / IAM 13178 / JCM 8861 / NBRC 102185 / NCIMB 2190 / MS3</strain>
    </source>
</reference>
<dbReference type="PaxDb" id="547559-Nmag_3172"/>
<dbReference type="EMBL" id="CP001932">
    <property type="protein sequence ID" value="ADD06724.1"/>
    <property type="molecule type" value="Genomic_DNA"/>
</dbReference>
<protein>
    <submittedName>
        <fullName evidence="2">Uncharacterized protein</fullName>
    </submittedName>
</protein>
<feature type="region of interest" description="Disordered" evidence="1">
    <location>
        <begin position="127"/>
        <end position="230"/>
    </location>
</feature>
<accession>D3SRV0</accession>
<feature type="compositionally biased region" description="Acidic residues" evidence="1">
    <location>
        <begin position="73"/>
        <end position="103"/>
    </location>
</feature>
<evidence type="ECO:0000313" key="3">
    <source>
        <dbReference type="EMBL" id="ELY32132.1"/>
    </source>
</evidence>
<dbReference type="KEGG" id="nmg:Nmag_3172"/>
<proteinExistence type="predicted"/>
<evidence type="ECO:0000313" key="4">
    <source>
        <dbReference type="Proteomes" id="UP000001879"/>
    </source>
</evidence>
<dbReference type="AlphaFoldDB" id="D3SRV0"/>
<dbReference type="eggNOG" id="arCOG10727">
    <property type="taxonomic scope" value="Archaea"/>
</dbReference>
<evidence type="ECO:0000313" key="5">
    <source>
        <dbReference type="Proteomes" id="UP000011543"/>
    </source>
</evidence>
<gene>
    <name evidence="2" type="ordered locus">Nmag_3172</name>
    <name evidence="3" type="ORF">C500_04538</name>
</gene>
<dbReference type="OrthoDB" id="206276at2157"/>
<feature type="region of interest" description="Disordered" evidence="1">
    <location>
        <begin position="69"/>
        <end position="111"/>
    </location>
</feature>
<dbReference type="STRING" id="547559.Nmag_3172"/>
<reference evidence="3 5" key="3">
    <citation type="journal article" date="2014" name="PLoS Genet.">
        <title>Phylogenetically driven sequencing of extremely halophilic archaea reveals strategies for static and dynamic osmo-response.</title>
        <authorList>
            <person name="Becker E.A."/>
            <person name="Seitzer P.M."/>
            <person name="Tritt A."/>
            <person name="Larsen D."/>
            <person name="Krusor M."/>
            <person name="Yao A.I."/>
            <person name="Wu D."/>
            <person name="Madern D."/>
            <person name="Eisen J.A."/>
            <person name="Darling A.E."/>
            <person name="Facciotti M.T."/>
        </authorList>
    </citation>
    <scope>NUCLEOTIDE SEQUENCE [LARGE SCALE GENOMIC DNA]</scope>
    <source>
        <strain evidence="5">ATCC 43099 / DSM 3394 / CCM 3739 / CIP 104546 / IAM 13178 / JCM 8861 / NBRC 102185 / NCIMB 2190 / MS3</strain>
        <strain evidence="3">MS-3</strain>
    </source>
</reference>
<organism evidence="2 4">
    <name type="scientific">Natrialba magadii (strain ATCC 43099 / DSM 3394 / CCM 3739 / CIP 104546 / IAM 13178 / JCM 8861 / NBRC 102185 / NCIMB 2190 / MS3)</name>
    <name type="common">Natronobacterium magadii</name>
    <dbReference type="NCBI Taxonomy" id="547559"/>
    <lineage>
        <taxon>Archaea</taxon>
        <taxon>Methanobacteriati</taxon>
        <taxon>Methanobacteriota</taxon>
        <taxon>Stenosarchaea group</taxon>
        <taxon>Halobacteria</taxon>
        <taxon>Halobacteriales</taxon>
        <taxon>Natrialbaceae</taxon>
        <taxon>Natrialba</taxon>
    </lineage>
</organism>
<dbReference type="PATRIC" id="fig|547559.17.peg.867"/>
<reference evidence="2" key="4">
    <citation type="submission" date="2016-09" db="EMBL/GenBank/DDBJ databases">
        <authorList>
            <person name="Pfeiffer F."/>
        </authorList>
    </citation>
    <scope>NUCLEOTIDE SEQUENCE</scope>
    <source>
        <strain evidence="2">ATCC 43099</strain>
    </source>
</reference>
<name>D3SRV0_NATMM</name>
<reference evidence="4" key="1">
    <citation type="submission" date="2010-02" db="EMBL/GenBank/DDBJ databases">
        <title>Complete sequence of chromosome of Natrialba magadii ATCC 43099.</title>
        <authorList>
            <consortium name="US DOE Joint Genome Institute"/>
            <person name="Lucas S."/>
            <person name="Copeland A."/>
            <person name="Lapidus A."/>
            <person name="Cheng J.-F."/>
            <person name="Bruce D."/>
            <person name="Goodwin L."/>
            <person name="Pitluck S."/>
            <person name="Davenport K."/>
            <person name="Saunders E."/>
            <person name="Detter J.C."/>
            <person name="Han C."/>
            <person name="Tapia R."/>
            <person name="Land M."/>
            <person name="Hauser L."/>
            <person name="Kyrpides N."/>
            <person name="Mikhailova N."/>
            <person name="De Castro R.E."/>
            <person name="Maupin-Furlow J.A."/>
            <person name="Woyke T."/>
        </authorList>
    </citation>
    <scope>NUCLEOTIDE SEQUENCE [LARGE SCALE GENOMIC DNA]</scope>
    <source>
        <strain evidence="4">ATCC 43099 / DSM 3394 / CCM 3739 / CIP 104546 / IAM 13178 / JCM 8861 / NBRC 102185 / NCIMB 2190 / MS3</strain>
    </source>
</reference>